<comment type="caution">
    <text evidence="2">The sequence shown here is derived from an EMBL/GenBank/DDBJ whole genome shotgun (WGS) entry which is preliminary data.</text>
</comment>
<name>A0A4Y8KQF0_9MICO</name>
<organism evidence="2 3">
    <name type="scientific">Cryobacterium psychrophilum</name>
    <dbReference type="NCBI Taxonomy" id="41988"/>
    <lineage>
        <taxon>Bacteria</taxon>
        <taxon>Bacillati</taxon>
        <taxon>Actinomycetota</taxon>
        <taxon>Actinomycetes</taxon>
        <taxon>Micrococcales</taxon>
        <taxon>Microbacteriaceae</taxon>
        <taxon>Cryobacterium</taxon>
    </lineage>
</organism>
<dbReference type="AlphaFoldDB" id="A0A4Y8KQF0"/>
<protein>
    <submittedName>
        <fullName evidence="2">Uncharacterized protein</fullName>
    </submittedName>
</protein>
<keyword evidence="1" id="KW-1133">Transmembrane helix</keyword>
<dbReference type="Proteomes" id="UP000298218">
    <property type="component" value="Unassembled WGS sequence"/>
</dbReference>
<dbReference type="RefSeq" id="WP_134172287.1">
    <property type="nucleotide sequence ID" value="NZ_SODI01000001.1"/>
</dbReference>
<reference evidence="2 3" key="1">
    <citation type="submission" date="2019-03" db="EMBL/GenBank/DDBJ databases">
        <title>Genomics of glacier-inhabiting Cryobacterium strains.</title>
        <authorList>
            <person name="Liu Q."/>
            <person name="Xin Y.-H."/>
        </authorList>
    </citation>
    <scope>NUCLEOTIDE SEQUENCE [LARGE SCALE GENOMIC DNA]</scope>
    <source>
        <strain evidence="2 3">CGMCC 1.4292</strain>
    </source>
</reference>
<evidence type="ECO:0000256" key="1">
    <source>
        <dbReference type="SAM" id="Phobius"/>
    </source>
</evidence>
<feature type="transmembrane region" description="Helical" evidence="1">
    <location>
        <begin position="45"/>
        <end position="69"/>
    </location>
</feature>
<keyword evidence="1" id="KW-0812">Transmembrane</keyword>
<gene>
    <name evidence="2" type="ORF">E3T53_06205</name>
</gene>
<accession>A0A4Y8KQF0</accession>
<dbReference type="EMBL" id="SOHQ01000019">
    <property type="protein sequence ID" value="TFD79991.1"/>
    <property type="molecule type" value="Genomic_DNA"/>
</dbReference>
<keyword evidence="1" id="KW-0472">Membrane</keyword>
<proteinExistence type="predicted"/>
<feature type="transmembrane region" description="Helical" evidence="1">
    <location>
        <begin position="81"/>
        <end position="102"/>
    </location>
</feature>
<sequence>MSGPVAQPRIEAHASALMAGSLSVVLVGAVVLAPKSRSPIQLVLVSAHNFVSGALIVLPVTIALQLPLLRYMGRRRVDYGIQIVVSSLAGLTGFVCGLVSAVCVPPSSGS</sequence>
<evidence type="ECO:0000313" key="2">
    <source>
        <dbReference type="EMBL" id="TFD79991.1"/>
    </source>
</evidence>
<keyword evidence="3" id="KW-1185">Reference proteome</keyword>
<evidence type="ECO:0000313" key="3">
    <source>
        <dbReference type="Proteomes" id="UP000298218"/>
    </source>
</evidence>
<feature type="transmembrane region" description="Helical" evidence="1">
    <location>
        <begin position="12"/>
        <end position="33"/>
    </location>
</feature>